<accession>A0A1S9DT93</accession>
<dbReference type="PANTHER" id="PTHR42760">
    <property type="entry name" value="SHORT-CHAIN DEHYDROGENASES/REDUCTASES FAMILY MEMBER"/>
    <property type="match status" value="1"/>
</dbReference>
<evidence type="ECO:0000256" key="2">
    <source>
        <dbReference type="ARBA" id="ARBA00022857"/>
    </source>
</evidence>
<name>A0A1S9DT93_ASPOZ</name>
<dbReference type="PANTHER" id="PTHR42760:SF133">
    <property type="entry name" value="3-OXOACYL-[ACYL-CARRIER-PROTEIN] REDUCTASE"/>
    <property type="match status" value="1"/>
</dbReference>
<feature type="region of interest" description="Disordered" evidence="4">
    <location>
        <begin position="365"/>
        <end position="388"/>
    </location>
</feature>
<dbReference type="Gene3D" id="3.40.50.720">
    <property type="entry name" value="NAD(P)-binding Rossmann-like Domain"/>
    <property type="match status" value="1"/>
</dbReference>
<dbReference type="OrthoDB" id="1933717at2759"/>
<feature type="signal peptide" evidence="5">
    <location>
        <begin position="1"/>
        <end position="20"/>
    </location>
</feature>
<reference evidence="6 7" key="1">
    <citation type="submission" date="2016-10" db="EMBL/GenBank/DDBJ databases">
        <title>Genome sequencing of Aspergillus oryzae BCC7051.</title>
        <authorList>
            <person name="Thammarongtham C."/>
            <person name="Vorapreeda T."/>
            <person name="Nookaew I."/>
            <person name="Srisuk T."/>
            <person name="Land M."/>
            <person name="Jeennor S."/>
            <person name="Laoteng K."/>
        </authorList>
    </citation>
    <scope>NUCLEOTIDE SEQUENCE [LARGE SCALE GENOMIC DNA]</scope>
    <source>
        <strain evidence="6 7">BCC7051</strain>
    </source>
</reference>
<comment type="caution">
    <text evidence="6">The sequence shown here is derived from an EMBL/GenBank/DDBJ whole genome shotgun (WGS) entry which is preliminary data.</text>
</comment>
<dbReference type="VEuPathDB" id="FungiDB:AO090701000526"/>
<dbReference type="Pfam" id="PF00106">
    <property type="entry name" value="adh_short"/>
    <property type="match status" value="1"/>
</dbReference>
<dbReference type="PRINTS" id="PR00081">
    <property type="entry name" value="GDHRDH"/>
</dbReference>
<gene>
    <name evidence="6" type="ORF">OAory_01087110</name>
</gene>
<feature type="compositionally biased region" description="Polar residues" evidence="4">
    <location>
        <begin position="365"/>
        <end position="383"/>
    </location>
</feature>
<evidence type="ECO:0000256" key="4">
    <source>
        <dbReference type="SAM" id="MobiDB-lite"/>
    </source>
</evidence>
<keyword evidence="2" id="KW-0521">NADP</keyword>
<evidence type="ECO:0000256" key="3">
    <source>
        <dbReference type="ARBA" id="ARBA00023002"/>
    </source>
</evidence>
<dbReference type="CDD" id="cd05233">
    <property type="entry name" value="SDR_c"/>
    <property type="match status" value="1"/>
</dbReference>
<evidence type="ECO:0000256" key="5">
    <source>
        <dbReference type="SAM" id="SignalP"/>
    </source>
</evidence>
<protein>
    <submittedName>
        <fullName evidence="6">Short-chain dehydrogenase/reductase SDR</fullName>
    </submittedName>
</protein>
<dbReference type="Proteomes" id="UP000190312">
    <property type="component" value="Unassembled WGS sequence"/>
</dbReference>
<proteinExistence type="inferred from homology"/>
<keyword evidence="3" id="KW-0560">Oxidoreductase</keyword>
<dbReference type="GO" id="GO:0006633">
    <property type="term" value="P:fatty acid biosynthetic process"/>
    <property type="evidence" value="ECO:0007669"/>
    <property type="project" value="TreeGrafter"/>
</dbReference>
<sequence>MNMAAGKLILVRRFSLVVFGRTFVVVAEKPTPRIRLQIDSRFELYLAAIWCSMKTLHFQPYAGLADALGRADLSGRSVLITGGGHGIGFKIATSFAERGVGRILLVGRTESRLVEATKRLSSIAGTSVRYEVADLASQDDIRRVFETLKFSPDILINNAGYMPNPESSLTTNLSEYWSGFTINVLGTVRFTQAYLRHRLEQGATSPAVVITLNTAGAYGPSVPNLSAYLASKAGLVRWVEIVSADIDKQVARFISVHPGAVDTDMLAKSQLGGAFPSTEGKLVGDFVVWTATEEADFLAGRFVWANWDVQELLSRRDDIVSKNLLTQQTSEASKLLRRELEWNEMIGQDRSIVVKRATDFVSRISNSEAPSSTTGTFQPSTTDGDAEPQKFPSELLYMMTMNPEREPRLMKRSFWPAHISLAALENMCLSSIDRSAPVRRHLEQSKKRYENEIHRTLGELDFLAPPSLAFLQKFNLNWKFSRICI</sequence>
<dbReference type="GO" id="GO:0048038">
    <property type="term" value="F:quinone binding"/>
    <property type="evidence" value="ECO:0007669"/>
    <property type="project" value="TreeGrafter"/>
</dbReference>
<dbReference type="InterPro" id="IPR002347">
    <property type="entry name" value="SDR_fam"/>
</dbReference>
<feature type="chain" id="PRO_5012210609" evidence="5">
    <location>
        <begin position="21"/>
        <end position="485"/>
    </location>
</feature>
<evidence type="ECO:0000313" key="6">
    <source>
        <dbReference type="EMBL" id="OOO12241.1"/>
    </source>
</evidence>
<dbReference type="EMBL" id="MKZY01000003">
    <property type="protein sequence ID" value="OOO12241.1"/>
    <property type="molecule type" value="Genomic_DNA"/>
</dbReference>
<evidence type="ECO:0000256" key="1">
    <source>
        <dbReference type="ARBA" id="ARBA00006484"/>
    </source>
</evidence>
<evidence type="ECO:0000313" key="7">
    <source>
        <dbReference type="Proteomes" id="UP000190312"/>
    </source>
</evidence>
<comment type="similarity">
    <text evidence="1">Belongs to the short-chain dehydrogenases/reductases (SDR) family.</text>
</comment>
<organism evidence="6 7">
    <name type="scientific">Aspergillus oryzae</name>
    <name type="common">Yellow koji mold</name>
    <dbReference type="NCBI Taxonomy" id="5062"/>
    <lineage>
        <taxon>Eukaryota</taxon>
        <taxon>Fungi</taxon>
        <taxon>Dikarya</taxon>
        <taxon>Ascomycota</taxon>
        <taxon>Pezizomycotina</taxon>
        <taxon>Eurotiomycetes</taxon>
        <taxon>Eurotiomycetidae</taxon>
        <taxon>Eurotiales</taxon>
        <taxon>Aspergillaceae</taxon>
        <taxon>Aspergillus</taxon>
        <taxon>Aspergillus subgen. Circumdati</taxon>
    </lineage>
</organism>
<keyword evidence="5" id="KW-0732">Signal</keyword>
<dbReference type="AlphaFoldDB" id="A0A1S9DT93"/>
<dbReference type="GO" id="GO:0016616">
    <property type="term" value="F:oxidoreductase activity, acting on the CH-OH group of donors, NAD or NADP as acceptor"/>
    <property type="evidence" value="ECO:0007669"/>
    <property type="project" value="TreeGrafter"/>
</dbReference>
<dbReference type="SUPFAM" id="SSF51735">
    <property type="entry name" value="NAD(P)-binding Rossmann-fold domains"/>
    <property type="match status" value="1"/>
</dbReference>
<dbReference type="InterPro" id="IPR036291">
    <property type="entry name" value="NAD(P)-bd_dom_sf"/>
</dbReference>